<dbReference type="Gene3D" id="3.40.50.300">
    <property type="entry name" value="P-loop containing nucleotide triphosphate hydrolases"/>
    <property type="match status" value="1"/>
</dbReference>
<evidence type="ECO:0000256" key="13">
    <source>
        <dbReference type="ARBA" id="ARBA00051245"/>
    </source>
</evidence>
<evidence type="ECO:0000256" key="11">
    <source>
        <dbReference type="ARBA" id="ARBA00023169"/>
    </source>
</evidence>
<dbReference type="InterPro" id="IPR005702">
    <property type="entry name" value="Wzc-like_C"/>
</dbReference>
<dbReference type="PANTHER" id="PTHR32309:SF13">
    <property type="entry name" value="FERRIC ENTEROBACTIN TRANSPORT PROTEIN FEPE"/>
    <property type="match status" value="1"/>
</dbReference>
<proteinExistence type="inferred from homology"/>
<dbReference type="GO" id="GO:0045227">
    <property type="term" value="P:capsule polysaccharide biosynthetic process"/>
    <property type="evidence" value="ECO:0007669"/>
    <property type="project" value="UniProtKB-UniPathway"/>
</dbReference>
<evidence type="ECO:0000256" key="2">
    <source>
        <dbReference type="ARBA" id="ARBA00007316"/>
    </source>
</evidence>
<evidence type="ECO:0000256" key="3">
    <source>
        <dbReference type="ARBA" id="ARBA00011903"/>
    </source>
</evidence>
<feature type="domain" description="AAA" evidence="14">
    <location>
        <begin position="53"/>
        <end position="181"/>
    </location>
</feature>
<evidence type="ECO:0000256" key="9">
    <source>
        <dbReference type="ARBA" id="ARBA00022903"/>
    </source>
</evidence>
<evidence type="ECO:0000313" key="16">
    <source>
        <dbReference type="Proteomes" id="UP000051658"/>
    </source>
</evidence>
<comment type="function">
    <text evidence="12">Involved in the regulation of capsular polysaccharide biosynthesis. Autophosphorylation of CpsD attenuates its activity and reduces the level of encapsulation. May be part of a complex that directs the coordinated polymerization and export to the cell surface of the capsular polysaccharide.</text>
</comment>
<evidence type="ECO:0000313" key="15">
    <source>
        <dbReference type="EMBL" id="KRN57021.1"/>
    </source>
</evidence>
<comment type="catalytic activity">
    <reaction evidence="13">
        <text>L-tyrosyl-[protein] + ATP = O-phospho-L-tyrosyl-[protein] + ADP + H(+)</text>
        <dbReference type="Rhea" id="RHEA:10596"/>
        <dbReference type="Rhea" id="RHEA-COMP:10136"/>
        <dbReference type="Rhea" id="RHEA-COMP:20101"/>
        <dbReference type="ChEBI" id="CHEBI:15378"/>
        <dbReference type="ChEBI" id="CHEBI:30616"/>
        <dbReference type="ChEBI" id="CHEBI:46858"/>
        <dbReference type="ChEBI" id="CHEBI:61978"/>
        <dbReference type="ChEBI" id="CHEBI:456216"/>
        <dbReference type="EC" id="2.7.10.2"/>
    </reaction>
</comment>
<dbReference type="PATRIC" id="fig|1449336.4.peg.687"/>
<dbReference type="RefSeq" id="WP_051915690.1">
    <property type="nucleotide sequence ID" value="NZ_JQBS01000017.1"/>
</dbReference>
<keyword evidence="16" id="KW-1185">Reference proteome</keyword>
<keyword evidence="5" id="KW-0808">Transferase</keyword>
<evidence type="ECO:0000256" key="4">
    <source>
        <dbReference type="ARBA" id="ARBA00019200"/>
    </source>
</evidence>
<keyword evidence="7 15" id="KW-0418">Kinase</keyword>
<dbReference type="EC" id="2.7.10.2" evidence="3"/>
<name>A0A0R2I6Y6_CARDV</name>
<dbReference type="GO" id="GO:0042802">
    <property type="term" value="F:identical protein binding"/>
    <property type="evidence" value="ECO:0007669"/>
    <property type="project" value="UniProtKB-ARBA"/>
</dbReference>
<gene>
    <name evidence="15" type="ORF">IV74_GL000671</name>
</gene>
<keyword evidence="9" id="KW-0972">Capsule biogenesis/degradation</keyword>
<comment type="caution">
    <text evidence="15">The sequence shown here is derived from an EMBL/GenBank/DDBJ whole genome shotgun (WGS) entry which is preliminary data.</text>
</comment>
<evidence type="ECO:0000256" key="6">
    <source>
        <dbReference type="ARBA" id="ARBA00022741"/>
    </source>
</evidence>
<dbReference type="GO" id="GO:0005524">
    <property type="term" value="F:ATP binding"/>
    <property type="evidence" value="ECO:0007669"/>
    <property type="project" value="UniProtKB-KW"/>
</dbReference>
<evidence type="ECO:0000256" key="10">
    <source>
        <dbReference type="ARBA" id="ARBA00023137"/>
    </source>
</evidence>
<dbReference type="CDD" id="cd05387">
    <property type="entry name" value="BY-kinase"/>
    <property type="match status" value="1"/>
</dbReference>
<dbReference type="PANTHER" id="PTHR32309">
    <property type="entry name" value="TYROSINE-PROTEIN KINASE"/>
    <property type="match status" value="1"/>
</dbReference>
<dbReference type="EMBL" id="JQBS01000017">
    <property type="protein sequence ID" value="KRN57021.1"/>
    <property type="molecule type" value="Genomic_DNA"/>
</dbReference>
<dbReference type="InterPro" id="IPR027417">
    <property type="entry name" value="P-loop_NTPase"/>
</dbReference>
<keyword evidence="6" id="KW-0547">Nucleotide-binding</keyword>
<comment type="pathway">
    <text evidence="1">Capsule biogenesis; capsule polysaccharide biosynthesis.</text>
</comment>
<keyword evidence="10" id="KW-0829">Tyrosine-protein kinase</keyword>
<dbReference type="Pfam" id="PF13614">
    <property type="entry name" value="AAA_31"/>
    <property type="match status" value="1"/>
</dbReference>
<dbReference type="InterPro" id="IPR025669">
    <property type="entry name" value="AAA_dom"/>
</dbReference>
<dbReference type="UniPathway" id="UPA00934"/>
<evidence type="ECO:0000256" key="1">
    <source>
        <dbReference type="ARBA" id="ARBA00005132"/>
    </source>
</evidence>
<sequence>MNRLGDEKRRLITKMHATSSISEQFKNIRTAIEFSGVDKTFQTILITSPEPMSGKSTISANLAIVYAQKGKKTLLVDGDMRKPTVHKTFNQSIFKGLSTSLTGDSKVSDNFQKTEIENLFILTSGPIPPNPNELLGSKRMGAVLKELKTQFDVIIIDSPPVTVVSDALVLASYTDGVLFVFRNQVTMKNKAKQAIEQIKMTRVPIIGAILNGEQEKQHNNYYYAYK</sequence>
<evidence type="ECO:0000259" key="14">
    <source>
        <dbReference type="Pfam" id="PF13614"/>
    </source>
</evidence>
<reference evidence="15 16" key="1">
    <citation type="journal article" date="2015" name="Genome Announc.">
        <title>Expanding the biotechnology potential of lactobacilli through comparative genomics of 213 strains and associated genera.</title>
        <authorList>
            <person name="Sun Z."/>
            <person name="Harris H.M."/>
            <person name="McCann A."/>
            <person name="Guo C."/>
            <person name="Argimon S."/>
            <person name="Zhang W."/>
            <person name="Yang X."/>
            <person name="Jeffery I.B."/>
            <person name="Cooney J.C."/>
            <person name="Kagawa T.F."/>
            <person name="Liu W."/>
            <person name="Song Y."/>
            <person name="Salvetti E."/>
            <person name="Wrobel A."/>
            <person name="Rasinkangas P."/>
            <person name="Parkhill J."/>
            <person name="Rea M.C."/>
            <person name="O'Sullivan O."/>
            <person name="Ritari J."/>
            <person name="Douillard F.P."/>
            <person name="Paul Ross R."/>
            <person name="Yang R."/>
            <person name="Briner A.E."/>
            <person name="Felis G.E."/>
            <person name="de Vos W.M."/>
            <person name="Barrangou R."/>
            <person name="Klaenhammer T.R."/>
            <person name="Caufield P.W."/>
            <person name="Cui Y."/>
            <person name="Zhang H."/>
            <person name="O'Toole P.W."/>
        </authorList>
    </citation>
    <scope>NUCLEOTIDE SEQUENCE [LARGE SCALE GENOMIC DNA]</scope>
    <source>
        <strain evidence="15 16">DSM 20623</strain>
    </source>
</reference>
<keyword evidence="11" id="KW-0270">Exopolysaccharide synthesis</keyword>
<dbReference type="GO" id="GO:0004715">
    <property type="term" value="F:non-membrane spanning protein tyrosine kinase activity"/>
    <property type="evidence" value="ECO:0007669"/>
    <property type="project" value="UniProtKB-EC"/>
</dbReference>
<dbReference type="SUPFAM" id="SSF52540">
    <property type="entry name" value="P-loop containing nucleoside triphosphate hydrolases"/>
    <property type="match status" value="1"/>
</dbReference>
<organism evidence="15 16">
    <name type="scientific">Carnobacterium divergens DSM 20623</name>
    <dbReference type="NCBI Taxonomy" id="1449336"/>
    <lineage>
        <taxon>Bacteria</taxon>
        <taxon>Bacillati</taxon>
        <taxon>Bacillota</taxon>
        <taxon>Bacilli</taxon>
        <taxon>Lactobacillales</taxon>
        <taxon>Carnobacteriaceae</taxon>
        <taxon>Carnobacterium</taxon>
    </lineage>
</organism>
<evidence type="ECO:0000256" key="12">
    <source>
        <dbReference type="ARBA" id="ARBA00024964"/>
    </source>
</evidence>
<accession>A0A0R2I6Y6</accession>
<evidence type="ECO:0000256" key="8">
    <source>
        <dbReference type="ARBA" id="ARBA00022840"/>
    </source>
</evidence>
<protein>
    <recommendedName>
        <fullName evidence="4">Tyrosine-protein kinase CpsD</fullName>
        <ecNumber evidence="3">2.7.10.2</ecNumber>
    </recommendedName>
</protein>
<dbReference type="Proteomes" id="UP000051658">
    <property type="component" value="Unassembled WGS sequence"/>
</dbReference>
<dbReference type="FunFam" id="3.40.50.300:FF:000527">
    <property type="entry name" value="Tyrosine-protein kinase etk"/>
    <property type="match status" value="1"/>
</dbReference>
<dbReference type="AlphaFoldDB" id="A0A0R2I6Y6"/>
<dbReference type="InterPro" id="IPR050445">
    <property type="entry name" value="Bact_polysacc_biosynth/exp"/>
</dbReference>
<evidence type="ECO:0000256" key="7">
    <source>
        <dbReference type="ARBA" id="ARBA00022777"/>
    </source>
</evidence>
<evidence type="ECO:0000256" key="5">
    <source>
        <dbReference type="ARBA" id="ARBA00022679"/>
    </source>
</evidence>
<dbReference type="NCBIfam" id="TIGR01007">
    <property type="entry name" value="eps_fam"/>
    <property type="match status" value="1"/>
</dbReference>
<dbReference type="GeneID" id="89587961"/>
<dbReference type="eggNOG" id="COG0489">
    <property type="taxonomic scope" value="Bacteria"/>
</dbReference>
<keyword evidence="8" id="KW-0067">ATP-binding</keyword>
<comment type="similarity">
    <text evidence="2">Belongs to the CpsD/CapB family.</text>
</comment>
<dbReference type="GO" id="GO:0005886">
    <property type="term" value="C:plasma membrane"/>
    <property type="evidence" value="ECO:0007669"/>
    <property type="project" value="TreeGrafter"/>
</dbReference>